<evidence type="ECO:0000256" key="4">
    <source>
        <dbReference type="ARBA" id="ARBA00023310"/>
    </source>
</evidence>
<evidence type="ECO:0000256" key="1">
    <source>
        <dbReference type="ARBA" id="ARBA00009924"/>
    </source>
</evidence>
<evidence type="ECO:0000259" key="8">
    <source>
        <dbReference type="Pfam" id="PF03976"/>
    </source>
</evidence>
<accession>A0A6S6QW71</accession>
<evidence type="ECO:0000256" key="5">
    <source>
        <dbReference type="ARBA" id="ARBA00024500"/>
    </source>
</evidence>
<dbReference type="GO" id="GO:0006754">
    <property type="term" value="P:ATP biosynthetic process"/>
    <property type="evidence" value="ECO:0007669"/>
    <property type="project" value="UniProtKB-KW"/>
</dbReference>
<evidence type="ECO:0000256" key="6">
    <source>
        <dbReference type="RuleBase" id="RU369062"/>
    </source>
</evidence>
<dbReference type="InterPro" id="IPR027417">
    <property type="entry name" value="P-loop_NTPase"/>
</dbReference>
<dbReference type="GO" id="GO:0008976">
    <property type="term" value="F:polyphosphate kinase activity"/>
    <property type="evidence" value="ECO:0007669"/>
    <property type="project" value="UniProtKB-UniRule"/>
</dbReference>
<organism evidence="9 10">
    <name type="scientific">Terrihabitans soli</name>
    <dbReference type="NCBI Taxonomy" id="708113"/>
    <lineage>
        <taxon>Bacteria</taxon>
        <taxon>Pseudomonadati</taxon>
        <taxon>Pseudomonadota</taxon>
        <taxon>Alphaproteobacteria</taxon>
        <taxon>Hyphomicrobiales</taxon>
        <taxon>Terrihabitans</taxon>
    </lineage>
</organism>
<dbReference type="EMBL" id="AP023361">
    <property type="protein sequence ID" value="BCJ92177.1"/>
    <property type="molecule type" value="Genomic_DNA"/>
</dbReference>
<comment type="function">
    <text evidence="6">Uses inorganic polyphosphate (polyP) as a donor to convert GDP to GTP or ADP to ATP.</text>
</comment>
<dbReference type="PANTHER" id="PTHR34383">
    <property type="entry name" value="POLYPHOSPHATE:AMP PHOSPHOTRANSFERASE-RELATED"/>
    <property type="match status" value="1"/>
</dbReference>
<feature type="compositionally biased region" description="Basic residues" evidence="7">
    <location>
        <begin position="1"/>
        <end position="10"/>
    </location>
</feature>
<feature type="domain" description="Polyphosphate kinase-2-related" evidence="8">
    <location>
        <begin position="62"/>
        <end position="288"/>
    </location>
</feature>
<sequence>MSDKKKKSAPKSKPVLPPAEDEFPGIDVVVDGVHVDLDGEELPDAIKDKTLSSGGYPYDKKLNGKDYDKELEKLQIELLKLQACVNATGMKVVILFEGRDSAGKGGTIARFTQHLNPRSAHVVALAKPTEAERGQFYFQRYIAHLPTAGEIVFFDRSWYNRAVVEPVMGFCKPEQTEQFLKDVPVFEKMLADNGIHLVKFWLTIGREMQIKRLFDRRHDPLKRWKLSAIDYKGLPLWDEYTAAAERMLKATHTKSAPWTILRSNDQKRARLEAIRAVLAGIDYAGKDQKLVGEPDPKIVSDAATFRSRRGQI</sequence>
<evidence type="ECO:0000256" key="2">
    <source>
        <dbReference type="ARBA" id="ARBA00022679"/>
    </source>
</evidence>
<comment type="catalytic activity">
    <reaction evidence="5">
        <text>[phosphate](n) + ATP = [phosphate](n+1) + ADP</text>
        <dbReference type="Rhea" id="RHEA:19573"/>
        <dbReference type="Rhea" id="RHEA-COMP:9859"/>
        <dbReference type="Rhea" id="RHEA-COMP:14280"/>
        <dbReference type="ChEBI" id="CHEBI:16838"/>
        <dbReference type="ChEBI" id="CHEBI:30616"/>
        <dbReference type="ChEBI" id="CHEBI:456216"/>
    </reaction>
    <physiologicalReaction direction="right-to-left" evidence="5">
        <dbReference type="Rhea" id="RHEA:19575"/>
    </physiologicalReaction>
</comment>
<evidence type="ECO:0000313" key="9">
    <source>
        <dbReference type="EMBL" id="BCJ92177.1"/>
    </source>
</evidence>
<evidence type="ECO:0000313" key="10">
    <source>
        <dbReference type="Proteomes" id="UP000515317"/>
    </source>
</evidence>
<dbReference type="InterPro" id="IPR022486">
    <property type="entry name" value="PPK2_PA0141"/>
</dbReference>
<dbReference type="EC" id="2.7.4.-" evidence="6"/>
<protein>
    <recommendedName>
        <fullName evidence="6">ADP/GDP-polyphosphate phosphotransferase</fullName>
        <ecNumber evidence="6">2.7.4.-</ecNumber>
    </recommendedName>
    <alternativeName>
        <fullName evidence="6">Polyphosphate kinase PPK2</fullName>
    </alternativeName>
</protein>
<dbReference type="Gene3D" id="3.40.50.300">
    <property type="entry name" value="P-loop containing nucleotide triphosphate hydrolases"/>
    <property type="match status" value="1"/>
</dbReference>
<keyword evidence="4" id="KW-0066">ATP synthesis</keyword>
<reference evidence="9 10" key="1">
    <citation type="submission" date="2020-08" db="EMBL/GenBank/DDBJ databases">
        <title>Genome sequence of Rhizobiales bacterium strain IZ6.</title>
        <authorList>
            <person name="Nakai R."/>
            <person name="Naganuma T."/>
        </authorList>
    </citation>
    <scope>NUCLEOTIDE SEQUENCE [LARGE SCALE GENOMIC DNA]</scope>
    <source>
        <strain evidence="9 10">IZ6</strain>
    </source>
</reference>
<keyword evidence="2 6" id="KW-0808">Transferase</keyword>
<dbReference type="NCBIfam" id="TIGR03707">
    <property type="entry name" value="PPK2_P_aer"/>
    <property type="match status" value="1"/>
</dbReference>
<gene>
    <name evidence="9" type="ORF">IZ6_29120</name>
</gene>
<dbReference type="AlphaFoldDB" id="A0A6S6QW71"/>
<dbReference type="InterPro" id="IPR022488">
    <property type="entry name" value="PPK2-related"/>
</dbReference>
<dbReference type="InterPro" id="IPR016898">
    <property type="entry name" value="Polyphosphate_phosphotransfera"/>
</dbReference>
<dbReference type="Proteomes" id="UP000515317">
    <property type="component" value="Chromosome"/>
</dbReference>
<evidence type="ECO:0000256" key="3">
    <source>
        <dbReference type="ARBA" id="ARBA00022777"/>
    </source>
</evidence>
<keyword evidence="3 6" id="KW-0418">Kinase</keyword>
<dbReference type="PIRSF" id="PIRSF028756">
    <property type="entry name" value="PPK2_prd"/>
    <property type="match status" value="1"/>
</dbReference>
<name>A0A6S6QW71_9HYPH</name>
<comment type="similarity">
    <text evidence="1 6">Belongs to the polyphosphate kinase 2 (PPK2) family. Class I subfamily.</text>
</comment>
<proteinExistence type="inferred from homology"/>
<feature type="region of interest" description="Disordered" evidence="7">
    <location>
        <begin position="1"/>
        <end position="23"/>
    </location>
</feature>
<dbReference type="Pfam" id="PF03976">
    <property type="entry name" value="PPK2"/>
    <property type="match status" value="1"/>
</dbReference>
<dbReference type="KEGG" id="tso:IZ6_29120"/>
<comment type="subunit">
    <text evidence="6">Homotetramer.</text>
</comment>
<dbReference type="PANTHER" id="PTHR34383:SF1">
    <property type="entry name" value="ADP-POLYPHOSPHATE PHOSPHOTRANSFERASE"/>
    <property type="match status" value="1"/>
</dbReference>
<keyword evidence="10" id="KW-1185">Reference proteome</keyword>
<dbReference type="SUPFAM" id="SSF52540">
    <property type="entry name" value="P-loop containing nucleoside triphosphate hydrolases"/>
    <property type="match status" value="1"/>
</dbReference>
<evidence type="ECO:0000256" key="7">
    <source>
        <dbReference type="SAM" id="MobiDB-lite"/>
    </source>
</evidence>